<dbReference type="RefSeq" id="WP_167171404.1">
    <property type="nucleotide sequence ID" value="NZ_JAAOYM010000001.1"/>
</dbReference>
<evidence type="ECO:0000313" key="2">
    <source>
        <dbReference type="EMBL" id="NIJ12520.1"/>
    </source>
</evidence>
<comment type="caution">
    <text evidence="2">The sequence shown here is derived from an EMBL/GenBank/DDBJ whole genome shotgun (WGS) entry which is preliminary data.</text>
</comment>
<proteinExistence type="predicted"/>
<evidence type="ECO:0000313" key="3">
    <source>
        <dbReference type="Proteomes" id="UP000545493"/>
    </source>
</evidence>
<organism evidence="2 3">
    <name type="scientific">Saccharomonospora amisosensis</name>
    <dbReference type="NCBI Taxonomy" id="1128677"/>
    <lineage>
        <taxon>Bacteria</taxon>
        <taxon>Bacillati</taxon>
        <taxon>Actinomycetota</taxon>
        <taxon>Actinomycetes</taxon>
        <taxon>Pseudonocardiales</taxon>
        <taxon>Pseudonocardiaceae</taxon>
        <taxon>Saccharomonospora</taxon>
    </lineage>
</organism>
<sequence>MRRHTALVVAVMVGLALAGGSTALVAASGLFGSGFEVGAGRLSPVLTSPAGADDRGPLSRDIRRSGEEPGEDHEREEAETAHAPGGDDDD</sequence>
<evidence type="ECO:0000256" key="1">
    <source>
        <dbReference type="SAM" id="MobiDB-lite"/>
    </source>
</evidence>
<protein>
    <submittedName>
        <fullName evidence="2">Uncharacterized protein</fullName>
    </submittedName>
</protein>
<gene>
    <name evidence="2" type="ORF">FHU38_002864</name>
</gene>
<name>A0A7X5ZRM6_9PSEU</name>
<accession>A0A7X5ZRM6</accession>
<reference evidence="2 3" key="1">
    <citation type="submission" date="2020-03" db="EMBL/GenBank/DDBJ databases">
        <title>Sequencing the genomes of 1000 actinobacteria strains.</title>
        <authorList>
            <person name="Klenk H.-P."/>
        </authorList>
    </citation>
    <scope>NUCLEOTIDE SEQUENCE [LARGE SCALE GENOMIC DNA]</scope>
    <source>
        <strain evidence="2 3">DSM 45685</strain>
    </source>
</reference>
<feature type="region of interest" description="Disordered" evidence="1">
    <location>
        <begin position="42"/>
        <end position="90"/>
    </location>
</feature>
<dbReference type="Proteomes" id="UP000545493">
    <property type="component" value="Unassembled WGS sequence"/>
</dbReference>
<keyword evidence="3" id="KW-1185">Reference proteome</keyword>
<dbReference type="AlphaFoldDB" id="A0A7X5ZRM6"/>
<dbReference type="EMBL" id="JAAOYM010000001">
    <property type="protein sequence ID" value="NIJ12520.1"/>
    <property type="molecule type" value="Genomic_DNA"/>
</dbReference>
<feature type="compositionally biased region" description="Basic and acidic residues" evidence="1">
    <location>
        <begin position="52"/>
        <end position="80"/>
    </location>
</feature>